<sequence>MEINYTYVGKFPEYKEIIEKKENRLILKNDPCTTGIIGSRVDMQNKFDKDKCHAALWFAKIINDKFTKEPTQELCLYLYYWLRKEFEYNNISAQTRTIYIILLSSVSQYINSLCLSYKKNDMLDDDFQLMDDLYQMYINIYYIKKDSYPLGKDMCTCITECSDKYKKYKTTCESNNVSSFCFALENINNELNGLQNSSDICSQAKCQNGPCEYTDIMEITSPRTNKSKTAIITTILILTIPVLLFIIYKFTPYNSFLHRGLKNIINNFHSFKGARNILKNSELYSTTSWNSSHNILYNSP</sequence>
<dbReference type="RefSeq" id="XP_028547194.1">
    <property type="nucleotide sequence ID" value="XM_028691393.1"/>
</dbReference>
<proteinExistence type="predicted"/>
<keyword evidence="1" id="KW-1133">Transmembrane helix</keyword>
<dbReference type="AlphaFoldDB" id="A0A1Y1JT22"/>
<keyword evidence="3" id="KW-1185">Reference proteome</keyword>
<name>A0A1Y1JT22_PLAGO</name>
<evidence type="ECO:0000313" key="3">
    <source>
        <dbReference type="Proteomes" id="UP000195521"/>
    </source>
</evidence>
<comment type="caution">
    <text evidence="2">The sequence shown here is derived from an EMBL/GenBank/DDBJ whole genome shotgun (WGS) entry which is preliminary data.</text>
</comment>
<evidence type="ECO:0000256" key="1">
    <source>
        <dbReference type="SAM" id="Phobius"/>
    </source>
</evidence>
<dbReference type="EMBL" id="BDQF01000499">
    <property type="protein sequence ID" value="GAW84605.1"/>
    <property type="molecule type" value="Genomic_DNA"/>
</dbReference>
<protein>
    <submittedName>
        <fullName evidence="2">Variable surface protein</fullName>
    </submittedName>
</protein>
<evidence type="ECO:0000313" key="2">
    <source>
        <dbReference type="EMBL" id="GAW84605.1"/>
    </source>
</evidence>
<dbReference type="Proteomes" id="UP000195521">
    <property type="component" value="Unassembled WGS sequence"/>
</dbReference>
<gene>
    <name evidence="2" type="ORF">PGO_003945</name>
</gene>
<keyword evidence="1" id="KW-0472">Membrane</keyword>
<dbReference type="OrthoDB" id="388362at2759"/>
<reference evidence="3" key="1">
    <citation type="submission" date="2017-04" db="EMBL/GenBank/DDBJ databases">
        <title>Plasmodium gonderi genome.</title>
        <authorList>
            <person name="Arisue N."/>
            <person name="Honma H."/>
            <person name="Kawai S."/>
            <person name="Tougan T."/>
            <person name="Tanabe K."/>
            <person name="Horii T."/>
        </authorList>
    </citation>
    <scope>NUCLEOTIDE SEQUENCE [LARGE SCALE GENOMIC DNA]</scope>
    <source>
        <strain evidence="3">ATCC 30045</strain>
    </source>
</reference>
<dbReference type="GeneID" id="39745413"/>
<accession>A0A1Y1JT22</accession>
<feature type="transmembrane region" description="Helical" evidence="1">
    <location>
        <begin position="230"/>
        <end position="250"/>
    </location>
</feature>
<keyword evidence="1" id="KW-0812">Transmembrane</keyword>
<organism evidence="2 3">
    <name type="scientific">Plasmodium gonderi</name>
    <dbReference type="NCBI Taxonomy" id="77519"/>
    <lineage>
        <taxon>Eukaryota</taxon>
        <taxon>Sar</taxon>
        <taxon>Alveolata</taxon>
        <taxon>Apicomplexa</taxon>
        <taxon>Aconoidasida</taxon>
        <taxon>Haemosporida</taxon>
        <taxon>Plasmodiidae</taxon>
        <taxon>Plasmodium</taxon>
        <taxon>Plasmodium (Plasmodium)</taxon>
    </lineage>
</organism>